<name>W7JV86_PLAFA</name>
<gene>
    <name evidence="1" type="ORF">C923_00315</name>
</gene>
<protein>
    <submittedName>
        <fullName evidence="1">Uncharacterized protein</fullName>
    </submittedName>
</protein>
<reference evidence="1 2" key="1">
    <citation type="submission" date="2013-02" db="EMBL/GenBank/DDBJ databases">
        <title>The Genome Sequence of Plasmodium falciparum UGT5.1.</title>
        <authorList>
            <consortium name="The Broad Institute Genome Sequencing Platform"/>
            <consortium name="The Broad Institute Genome Sequencing Center for Infectious Disease"/>
            <person name="Neafsey D."/>
            <person name="Cheeseman I."/>
            <person name="Volkman S."/>
            <person name="Adams J."/>
            <person name="Walker B."/>
            <person name="Young S.K."/>
            <person name="Zeng Q."/>
            <person name="Gargeya S."/>
            <person name="Fitzgerald M."/>
            <person name="Haas B."/>
            <person name="Abouelleil A."/>
            <person name="Alvarado L."/>
            <person name="Arachchi H.M."/>
            <person name="Berlin A.M."/>
            <person name="Chapman S.B."/>
            <person name="Dewar J."/>
            <person name="Goldberg J."/>
            <person name="Griggs A."/>
            <person name="Gujja S."/>
            <person name="Hansen M."/>
            <person name="Howarth C."/>
            <person name="Imamovic A."/>
            <person name="Larimer J."/>
            <person name="McCowan C."/>
            <person name="Murphy C."/>
            <person name="Neiman D."/>
            <person name="Pearson M."/>
            <person name="Priest M."/>
            <person name="Roberts A."/>
            <person name="Saif S."/>
            <person name="Shea T."/>
            <person name="Sisk P."/>
            <person name="Sykes S."/>
            <person name="Wortman J."/>
            <person name="Nusbaum C."/>
            <person name="Birren B."/>
        </authorList>
    </citation>
    <scope>NUCLEOTIDE SEQUENCE [LARGE SCALE GENOMIC DNA]</scope>
    <source>
        <strain evidence="1 2">UGT5.1</strain>
    </source>
</reference>
<dbReference type="EMBL" id="KE124389">
    <property type="protein sequence ID" value="EWC78983.1"/>
    <property type="molecule type" value="Genomic_DNA"/>
</dbReference>
<dbReference type="AlphaFoldDB" id="W7JV86"/>
<proteinExistence type="predicted"/>
<dbReference type="Proteomes" id="UP000030697">
    <property type="component" value="Unassembled WGS sequence"/>
</dbReference>
<accession>W7JV86</accession>
<sequence length="62" mass="7205">MMNINDKKLNALNSSLIYVQKENIQLQDVLDQYSKLIKNIKDCPDMKAVNDELNKFANYLSI</sequence>
<organism evidence="1 2">
    <name type="scientific">Plasmodium falciparum UGT5.1</name>
    <dbReference type="NCBI Taxonomy" id="1237627"/>
    <lineage>
        <taxon>Eukaryota</taxon>
        <taxon>Sar</taxon>
        <taxon>Alveolata</taxon>
        <taxon>Apicomplexa</taxon>
        <taxon>Aconoidasida</taxon>
        <taxon>Haemosporida</taxon>
        <taxon>Plasmodiidae</taxon>
        <taxon>Plasmodium</taxon>
        <taxon>Plasmodium (Laverania)</taxon>
    </lineage>
</organism>
<evidence type="ECO:0000313" key="2">
    <source>
        <dbReference type="Proteomes" id="UP000030697"/>
    </source>
</evidence>
<evidence type="ECO:0000313" key="1">
    <source>
        <dbReference type="EMBL" id="EWC78983.1"/>
    </source>
</evidence>